<dbReference type="GO" id="GO:0090694">
    <property type="term" value="C:Scc2-Scc4 cohesin loading complex"/>
    <property type="evidence" value="ECO:0007669"/>
    <property type="project" value="TreeGrafter"/>
</dbReference>
<evidence type="ECO:0000259" key="3">
    <source>
        <dbReference type="Pfam" id="PF12830"/>
    </source>
</evidence>
<keyword evidence="1" id="KW-0539">Nucleus</keyword>
<evidence type="ECO:0000313" key="5">
    <source>
        <dbReference type="WBParaSite" id="TREG1_16840.1"/>
    </source>
</evidence>
<keyword evidence="1" id="KW-0677">Repeat</keyword>
<evidence type="ECO:0000256" key="2">
    <source>
        <dbReference type="SAM" id="MobiDB-lite"/>
    </source>
</evidence>
<feature type="region of interest" description="Disordered" evidence="2">
    <location>
        <begin position="735"/>
        <end position="780"/>
    </location>
</feature>
<feature type="compositionally biased region" description="Low complexity" evidence="2">
    <location>
        <begin position="3569"/>
        <end position="3621"/>
    </location>
</feature>
<dbReference type="PANTHER" id="PTHR21704:SF18">
    <property type="entry name" value="NIPPED-B-LIKE PROTEIN"/>
    <property type="match status" value="1"/>
</dbReference>
<evidence type="ECO:0000256" key="1">
    <source>
        <dbReference type="RuleBase" id="RU364107"/>
    </source>
</evidence>
<reference evidence="4" key="1">
    <citation type="submission" date="2022-06" db="EMBL/GenBank/DDBJ databases">
        <authorList>
            <person name="Berger JAMES D."/>
            <person name="Berger JAMES D."/>
        </authorList>
    </citation>
    <scope>NUCLEOTIDE SEQUENCE [LARGE SCALE GENOMIC DNA]</scope>
</reference>
<dbReference type="InterPro" id="IPR033031">
    <property type="entry name" value="Scc2/Nipped-B"/>
</dbReference>
<feature type="compositionally biased region" description="Polar residues" evidence="2">
    <location>
        <begin position="3178"/>
        <end position="3191"/>
    </location>
</feature>
<feature type="region of interest" description="Disordered" evidence="2">
    <location>
        <begin position="1150"/>
        <end position="1170"/>
    </location>
</feature>
<dbReference type="GO" id="GO:0034087">
    <property type="term" value="P:establishment of mitotic sister chromatid cohesion"/>
    <property type="evidence" value="ECO:0007669"/>
    <property type="project" value="TreeGrafter"/>
</dbReference>
<feature type="region of interest" description="Disordered" evidence="2">
    <location>
        <begin position="3535"/>
        <end position="3629"/>
    </location>
</feature>
<feature type="compositionally biased region" description="Low complexity" evidence="2">
    <location>
        <begin position="1088"/>
        <end position="1100"/>
    </location>
</feature>
<feature type="region of interest" description="Disordered" evidence="2">
    <location>
        <begin position="173"/>
        <end position="207"/>
    </location>
</feature>
<dbReference type="SUPFAM" id="SSF48371">
    <property type="entry name" value="ARM repeat"/>
    <property type="match status" value="1"/>
</dbReference>
<dbReference type="GO" id="GO:0003682">
    <property type="term" value="F:chromatin binding"/>
    <property type="evidence" value="ECO:0007669"/>
    <property type="project" value="TreeGrafter"/>
</dbReference>
<sequence length="3629" mass="399757">MPGDIGRIPIISLSGCKYLTDIINELPIPKSTNLPIRCHTLLNDQKVAQEAYRCINCKNEALVDALIKGLSSVNNDVQFKDKSIDRAVDPLTSPLLLRAVLDKNSDVFSGQTNRNVPCQPEDPLSSIHLVSSEFSGDGVKSKDKPKLKKSKNEGITYNAVRVAPLKISIKKTSTVKTNKSKKRSKSSKDVPSISDESSSGKTETSFVQIDSKVSSSHDLCDELSKQTLADTISLKKKSPHPGDPQVSEDSPPAFENSPKFPSAASVSLESMLNPVINQVHSELSASSNNSNDGTSKVNTSETVHMSPSPCKTNQLNVEHPTSPKTGDHGSGALGCDTNPVQTRRIPDPALSQIFHSVALFHPYQPTCEPDKGVDSQGGGLFDDWVDTPKLAESPSIPALTIPNKCASSGCFSVTPVSSVSTGVKEMLSVGASNELATGLSRSPQSVLSNCSYPTTPGGNIMASFHSTTSVTSVPALSTASSLSLCKGGYSQVTTPSSTRLFDTVDETLTTNLTTCNALDEQVNSTPHGLAAYLPRCNNQRPTQASVFTNDDVPVTSANSVSPRSALSPSAECTDLSSVSPLEVRTPGSSKMGGSVIGDQVTSCSKPKPNIRGRFSAGKPRGGGRRRRTELEELKRWSVIDHANPGSESKISDLCEVRDSPHNSAVSRDQTSLIASEPTVQPVTSKEDASQLNSLDVCNQYGGFTEALVERVKRRRQQREMKLKCCKVSPYKETLRSSREVSPLSTPSPGQNRIKAMSHPRKHKSASFSRRESRKGNQRTAYKTELEIHEKEVCIDIATSNSNKQIHLTDSDCSSSPASTVLSSGPSHSPYMSSLPPIDSVQPSPPVLSYQKIDSPNNCRSHELSVYDRPSESIVQICDLKSSNLESVPNLSVTLEGNEPTSHLDNQNSDFSDAKRNHAKPQWKDTKWPAGNNYGESVSVQSYRSHSSKECFGQSRDSSPHPPPLLPLSRHSPSLFHKPLSVDVSGDKSQENIEFKIGDNHSPLTCAVYSPSMSLKTSKTCVNSPSGQSFNNLTVDVTSNSHNCSSEPSYNPNRTPNSRHTPMNFNSCRQDDIRSSQVTDCSEHKLSDTSESSSSSVTSSSPRVFSGIDAASGSGHRCRTPSTIAYTHSSAMEDNDEDFPTVNSCRRHDVNADCDSNSDSSEIKSCSGSTEPDALKTDDFRSYSLSSLSSITDEVSNFSSDEHEVENSRLSDFSSSTVLHQFTSRLSKILRRVEELDLLQLAAVVQNKLGATYKKNSDQEDSDNSSTRNNISSMLPDSARLTKQEIISLCSDSAKIRSAGSMSTIPTGRLVRFLTLLLVNMQEATSVSPSISGLIDAHRDAKKRYKHHREQSALGSKSLVKNGYFTEALLWSDSEWMSSLIGLDCARTALNIIVGPDMPRPLLMEDLIEGIVSVVRHQLDCLIHNIIRVTTRAPRSSGFSLSSSFSALGYVGYRVTQIIILLVNLMRLQPNRFTDNLVINLTSLAMAIPSYSLTSGTSITNEWKRFLLSPQTSFNLVSYAGDSESMDASEKALNTLFLVSWPEHLQRGSLALISSLYTEVSVDDEKGSSSSDRRIAKTFRLLSSSYFYEQYYGSKSKTVESDSTRVETPQYLYIHTLSALFLCITQSLIHTPNFSFPASNGSNTSGRKFSSSAVSTPTQSSLVSEAITVDNAQFSKDEKHVLNSYSTAVRHAHYLMSGLFKRVSIKAEYDIRSVLETVTNDLLNVTFHAPVEWPASVVLLSVLSNFLIQQFSQTNSSSTSSNTSSSRSRNVELCNRLLAVDTLAALVVGLKEKAKTYNLDLSSTTSAFQHKNFSKLEEAKDEGVGENKHQACLIGLLSSPIPVVHHWYLSFYDILQITNKSGNSDLAEVCEKLNLGQGMMCFPELCSKYCDFLVVTAHRFHLAAWLHNCSRGASTTTSLDVHTGNIKENSNISVKSKPNTEKVRHQLLAELALTHSYSSVFTPGFSYAKQNLSSISATCTACPHSSQHSFSRGRANCICCSCMGWGGSFLAQSMSSQRFIAYAHAPRLCSNIRIRLAAHAHISAVYILRAHSVLPNFDVLYGFICKLARDTLVPMRSKALRCLASVIDADPKLMCITKDSKDNRGKSSISSNPIFDIPDIVRSRLLDNSTAVREAAVDLISRFLTLRPQFLPEYYSIIVERILDKGVSVRKRVIRCFRDLLLNDWNKFMDSSNSNPNRRSFTLIGNQICTDMCLKLIRRLHDEVNIRKMVLEVFHELWLTPISKSHARFSKVLDRRIISLASVTITLRPNNFDLLGSLVVQNTSTDDSHTTGSQFDAACKQIIGRLIVLIKRRIGSLLVPSSKQTVKQSESAESQKLSQSSSILSDIHGLMACLHLVGYSKPNLVRPHVGFLMDLLHKICLSVPLPLTNTEQTTNQTQPANTQCLYHLINVIEIVLTKIASDLNESDSPPMEEAMFAGVSRTNFFQLQSDLLQFVQRHGRVVVDSALSCLAVLVNQVLKDQTQVMCCFSQFYSLLTDLSLELREALSTKIGTSTRISSKSRPSVLRALYTVGLMCKYFTLDYSFNSNKKLTVSNSNLLDEVVDTLMLFAEYASVRIPVQENLPARGNSSSMNDNNNDTSSLHTKSDMNDPDLCRKAITGLGFLLFRHDQLFCTGSVQLFLTRFLSTVHSSLTNNHLTHGSSFFDIQCIILDNLTHYFLSKERKENADDRRWARRSKFECLKELNDRETGLSSAIAQTYLPIVLKYCVVTPSLNVRSSALSLMSTILRQGLIHPSHILSSLMCLQTDSDPNIRLRATACLTEAEQKNPGFAAMRAVSGIRLSYQLQMVLHPCESSSPVIVRGAKDSKNNSEAKSLSPTNNSTNTVLCMNHALYTMLRTNRQQRRSLIVNLLSMFDGQQDSTVHAGENATSQNRISQLIFIADHLAHFPYVVMDEVYYVADLMEQRISLIGSNILRSLYRSLLPAYQSKHSNPEASEISKHSGDRKLATETDLMDFLDKCEANLPRDYDINTSFVNIDSMKIADSQNSHSSLEKELQYLFKHCQSDGLRGKARSSMIYSGPSCLLLMTIRRFIRQHYGVSYNKSKDYSPSDSPKVWEKPIVLSKQSDPSGQLMTLPCVIYQYACNPGWNDLSKGPPDHILLRHFLMLRRELMLSQDNTLKEEVIDSSSKSVAQTSDIEEDIEDEYQTKVKGEERSSALCDSLTTSKHPTSTSEHCISPPKRYPSSSNDQTHRISNRSQIANVPRKRKIVKRQSSPSSLSSLSASSNEIIGEVEVKKSSIKSKAKHSLDSRLQNLPSNAIPKHADVSRRSNYSTDSESVDMENRKSSQRTDCVRSHQSRLQSSPDSSNKTSFPGQRVHSRFESLDSDANSDDTSLDSSLMKKKKNKDLNTKVKQTNAQNLITSSKKQSISQGHSQNLVKTKNLECREMEVTSQSKSVSHQSYRHATSSKQSTCPTRTLAPLPSAMMNSTSVSRPGKHSFINKPAKHNSKQSEFVSKHDSKNTSQQHPIDSANHCALQEKSSKNKFPSRKITHSMGNRTHIQPSDEQRIVNKKMAECLSSKTRQADASVKLTSHKKIRKAKTLSDSEKSDEQLSETSVSSVSSTSTSLSSSSSSSSTTTSEDSLSTSSSSSPSSSSSSSSIPQPQLKQKKKKLS</sequence>
<feature type="compositionally biased region" description="Basic residues" evidence="2">
    <location>
        <begin position="755"/>
        <end position="764"/>
    </location>
</feature>
<feature type="compositionally biased region" description="Basic residues" evidence="2">
    <location>
        <begin position="3547"/>
        <end position="3556"/>
    </location>
</feature>
<feature type="region of interest" description="Disordered" evidence="2">
    <location>
        <begin position="558"/>
        <end position="627"/>
    </location>
</feature>
<feature type="compositionally biased region" description="Polar residues" evidence="2">
    <location>
        <begin position="1153"/>
        <end position="1169"/>
    </location>
</feature>
<feature type="region of interest" description="Disordered" evidence="2">
    <location>
        <begin position="948"/>
        <end position="970"/>
    </location>
</feature>
<feature type="region of interest" description="Disordered" evidence="2">
    <location>
        <begin position="233"/>
        <end position="262"/>
    </location>
</feature>
<proteinExistence type="inferred from homology"/>
<feature type="compositionally biased region" description="Polar residues" evidence="2">
    <location>
        <begin position="1263"/>
        <end position="1274"/>
    </location>
</feature>
<accession>A0AA85JDS5</accession>
<feature type="compositionally biased region" description="Polar residues" evidence="2">
    <location>
        <begin position="807"/>
        <end position="821"/>
    </location>
</feature>
<dbReference type="InterPro" id="IPR016024">
    <property type="entry name" value="ARM-type_fold"/>
</dbReference>
<feature type="compositionally biased region" description="Low complexity" evidence="2">
    <location>
        <begin position="3230"/>
        <end position="3241"/>
    </location>
</feature>
<organism evidence="4 5">
    <name type="scientific">Trichobilharzia regenti</name>
    <name type="common">Nasal bird schistosome</name>
    <dbReference type="NCBI Taxonomy" id="157069"/>
    <lineage>
        <taxon>Eukaryota</taxon>
        <taxon>Metazoa</taxon>
        <taxon>Spiralia</taxon>
        <taxon>Lophotrochozoa</taxon>
        <taxon>Platyhelminthes</taxon>
        <taxon>Trematoda</taxon>
        <taxon>Digenea</taxon>
        <taxon>Strigeidida</taxon>
        <taxon>Schistosomatoidea</taxon>
        <taxon>Schistosomatidae</taxon>
        <taxon>Trichobilharzia</taxon>
    </lineage>
</organism>
<name>A0AA85JDS5_TRIRE</name>
<feature type="region of interest" description="Disordered" evidence="2">
    <location>
        <begin position="892"/>
        <end position="931"/>
    </location>
</feature>
<feature type="region of interest" description="Disordered" evidence="2">
    <location>
        <begin position="807"/>
        <end position="845"/>
    </location>
</feature>
<feature type="region of interest" description="Disordered" evidence="2">
    <location>
        <begin position="3253"/>
        <end position="3368"/>
    </location>
</feature>
<feature type="domain" description="Sister chromatid cohesion C-terminal" evidence="3">
    <location>
        <begin position="2710"/>
        <end position="2921"/>
    </location>
</feature>
<dbReference type="GO" id="GO:0061775">
    <property type="term" value="F:cohesin loader activity"/>
    <property type="evidence" value="ECO:0007669"/>
    <property type="project" value="InterPro"/>
</dbReference>
<feature type="compositionally biased region" description="Basic and acidic residues" evidence="2">
    <location>
        <begin position="3557"/>
        <end position="3566"/>
    </location>
</feature>
<dbReference type="GO" id="GO:0140588">
    <property type="term" value="P:chromatin looping"/>
    <property type="evidence" value="ECO:0007669"/>
    <property type="project" value="InterPro"/>
</dbReference>
<feature type="region of interest" description="Disordered" evidence="2">
    <location>
        <begin position="1254"/>
        <end position="1274"/>
    </location>
</feature>
<protein>
    <recommendedName>
        <fullName evidence="1">Nipped-B protein</fullName>
    </recommendedName>
</protein>
<feature type="compositionally biased region" description="Polar residues" evidence="2">
    <location>
        <begin position="892"/>
        <end position="910"/>
    </location>
</feature>
<dbReference type="Pfam" id="PF12830">
    <property type="entry name" value="Nipped-B_C"/>
    <property type="match status" value="1"/>
</dbReference>
<reference evidence="5" key="2">
    <citation type="submission" date="2023-11" db="UniProtKB">
        <authorList>
            <consortium name="WormBaseParasite"/>
        </authorList>
    </citation>
    <scope>IDENTIFICATION</scope>
</reference>
<dbReference type="PANTHER" id="PTHR21704">
    <property type="entry name" value="NIPPED-B-LIKE PROTEIN DELANGIN SCC2-RELATED"/>
    <property type="match status" value="1"/>
</dbReference>
<feature type="compositionally biased region" description="Polar residues" evidence="2">
    <location>
        <begin position="558"/>
        <end position="567"/>
    </location>
</feature>
<feature type="region of interest" description="Disordered" evidence="2">
    <location>
        <begin position="3407"/>
        <end position="3522"/>
    </location>
</feature>
<keyword evidence="4" id="KW-1185">Reference proteome</keyword>
<feature type="region of interest" description="Disordered" evidence="2">
    <location>
        <begin position="2582"/>
        <end position="2603"/>
    </location>
</feature>
<keyword evidence="1" id="KW-0131">Cell cycle</keyword>
<comment type="subcellular location">
    <subcellularLocation>
        <location evidence="1">Nucleus</location>
    </subcellularLocation>
</comment>
<feature type="compositionally biased region" description="Polar residues" evidence="2">
    <location>
        <begin position="3314"/>
        <end position="3329"/>
    </location>
</feature>
<feature type="compositionally biased region" description="Low complexity" evidence="2">
    <location>
        <begin position="2586"/>
        <end position="2599"/>
    </location>
</feature>
<dbReference type="WBParaSite" id="TREG1_16840.1">
    <property type="protein sequence ID" value="TREG1_16840.1"/>
    <property type="gene ID" value="TREG1_16840"/>
</dbReference>
<dbReference type="InterPro" id="IPR024986">
    <property type="entry name" value="Nipped-B_C"/>
</dbReference>
<feature type="compositionally biased region" description="Polar residues" evidence="2">
    <location>
        <begin position="3407"/>
        <end position="3431"/>
    </location>
</feature>
<feature type="region of interest" description="Disordered" evidence="2">
    <location>
        <begin position="3139"/>
        <end position="3158"/>
    </location>
</feature>
<feature type="compositionally biased region" description="Polar residues" evidence="2">
    <location>
        <begin position="194"/>
        <end position="207"/>
    </location>
</feature>
<feature type="compositionally biased region" description="Low complexity" evidence="2">
    <location>
        <begin position="822"/>
        <end position="833"/>
    </location>
</feature>
<feature type="region of interest" description="Disordered" evidence="2">
    <location>
        <begin position="3165"/>
        <end position="3241"/>
    </location>
</feature>
<dbReference type="Proteomes" id="UP000050795">
    <property type="component" value="Unassembled WGS sequence"/>
</dbReference>
<feature type="region of interest" description="Disordered" evidence="2">
    <location>
        <begin position="1040"/>
        <end position="1120"/>
    </location>
</feature>
<feature type="compositionally biased region" description="Polar residues" evidence="2">
    <location>
        <begin position="1040"/>
        <end position="1067"/>
    </location>
</feature>
<feature type="compositionally biased region" description="Acidic residues" evidence="2">
    <location>
        <begin position="3340"/>
        <end position="3350"/>
    </location>
</feature>
<feature type="compositionally biased region" description="Polar residues" evidence="2">
    <location>
        <begin position="282"/>
        <end position="316"/>
    </location>
</feature>
<dbReference type="GO" id="GO:1990414">
    <property type="term" value="P:replication-born double-strand break repair via sister chromatid exchange"/>
    <property type="evidence" value="ECO:0007669"/>
    <property type="project" value="TreeGrafter"/>
</dbReference>
<feature type="compositionally biased region" description="Basic and acidic residues" evidence="2">
    <location>
        <begin position="911"/>
        <end position="926"/>
    </location>
</feature>
<evidence type="ECO:0000313" key="4">
    <source>
        <dbReference type="Proteomes" id="UP000050795"/>
    </source>
</evidence>
<dbReference type="GO" id="GO:0071169">
    <property type="term" value="P:establishment of protein localization to chromatin"/>
    <property type="evidence" value="ECO:0007669"/>
    <property type="project" value="TreeGrafter"/>
</dbReference>
<dbReference type="GO" id="GO:0010468">
    <property type="term" value="P:regulation of gene expression"/>
    <property type="evidence" value="ECO:0007669"/>
    <property type="project" value="InterPro"/>
</dbReference>
<feature type="region of interest" description="Disordered" evidence="2">
    <location>
        <begin position="282"/>
        <end position="341"/>
    </location>
</feature>
<feature type="compositionally biased region" description="Polar residues" evidence="2">
    <location>
        <begin position="3142"/>
        <end position="3152"/>
    </location>
</feature>
<comment type="similarity">
    <text evidence="1">Belongs to the SCC2/Nipped-B family.</text>
</comment>